<dbReference type="PANTHER" id="PTHR34387">
    <property type="entry name" value="SLR1258 PROTEIN"/>
    <property type="match status" value="1"/>
</dbReference>
<dbReference type="EMBL" id="BBPI01000069">
    <property type="protein sequence ID" value="GAM01830.1"/>
    <property type="molecule type" value="Genomic_DNA"/>
</dbReference>
<name>A0A0A1W8S7_9SPHN</name>
<dbReference type="GO" id="GO:0006974">
    <property type="term" value="P:DNA damage response"/>
    <property type="evidence" value="ECO:0007669"/>
    <property type="project" value="TreeGrafter"/>
</dbReference>
<dbReference type="Pfam" id="PF04402">
    <property type="entry name" value="SIMPL"/>
    <property type="match status" value="1"/>
</dbReference>
<dbReference type="PANTHER" id="PTHR34387:SF2">
    <property type="entry name" value="SLR1258 PROTEIN"/>
    <property type="match status" value="1"/>
</dbReference>
<dbReference type="Gene3D" id="3.30.110.170">
    <property type="entry name" value="Protein of unknown function (DUF541), domain 1"/>
    <property type="match status" value="1"/>
</dbReference>
<evidence type="ECO:0000313" key="1">
    <source>
        <dbReference type="EMBL" id="GAM01830.1"/>
    </source>
</evidence>
<dbReference type="eggNOG" id="COG2968">
    <property type="taxonomic scope" value="Bacteria"/>
</dbReference>
<comment type="caution">
    <text evidence="1">The sequence shown here is derived from an EMBL/GenBank/DDBJ whole genome shotgun (WGS) entry which is preliminary data.</text>
</comment>
<protein>
    <recommendedName>
        <fullName evidence="3">DUF541 domain-containing protein</fullName>
    </recommendedName>
</protein>
<sequence>MRAMVTKREVIEKGLAGISAQPDIRAAQVGITEVRSPDCNRTGYGNPRLSTGACAIIGYTADVQVEVRTAAVNEAGTMVSLAGRLGATNPRVDRFFLAEDKEVRRRGVAQALAEAKLQAEAIALASGIKLGGVLNVSNLSFNGPGPYDNVVVTTQRVSAPPPPPPVAIGLKPRSIETQVRVQVTYAIQSGTKGQGMRNRCFRLPAGAAKRKPQLLPRRTGWAGSACLLSSPKRPAMRYPIARAASLRRCDRARCVRSGSGGRSREAGTSAGAALRYEEGSTQPPLPVALCHFYLAAECAFSNWRQQVVVITVPSHKR</sequence>
<dbReference type="AlphaFoldDB" id="A0A0A1W8S7"/>
<keyword evidence="2" id="KW-1185">Reference proteome</keyword>
<reference evidence="1 2" key="1">
    <citation type="submission" date="2014-11" db="EMBL/GenBank/DDBJ databases">
        <title>Whole genome shotgun sequence of Sphingomonas parapaucimobilis NBRC 15100.</title>
        <authorList>
            <person name="Katano-Makiyama Y."/>
            <person name="Hosoyama A."/>
            <person name="Hashimoto M."/>
            <person name="Hosoyama Y."/>
            <person name="Noguchi M."/>
            <person name="Numata M."/>
            <person name="Tsuchikane K."/>
            <person name="Hirakata S."/>
            <person name="Uohara A."/>
            <person name="Shimodaira J."/>
            <person name="Ohji S."/>
            <person name="Ichikawa N."/>
            <person name="Kimura A."/>
            <person name="Yamazoe A."/>
            <person name="Fujita N."/>
        </authorList>
    </citation>
    <scope>NUCLEOTIDE SEQUENCE [LARGE SCALE GENOMIC DNA]</scope>
    <source>
        <strain evidence="1 2">NBRC 15100</strain>
    </source>
</reference>
<evidence type="ECO:0000313" key="2">
    <source>
        <dbReference type="Proteomes" id="UP000032305"/>
    </source>
</evidence>
<evidence type="ECO:0008006" key="3">
    <source>
        <dbReference type="Google" id="ProtNLM"/>
    </source>
</evidence>
<accession>A0A0A1W8S7</accession>
<dbReference type="InterPro" id="IPR007497">
    <property type="entry name" value="SIMPL/DUF541"/>
</dbReference>
<dbReference type="Proteomes" id="UP000032305">
    <property type="component" value="Unassembled WGS sequence"/>
</dbReference>
<organism evidence="1 2">
    <name type="scientific">Sphingomonas parapaucimobilis NBRC 15100</name>
    <dbReference type="NCBI Taxonomy" id="1219049"/>
    <lineage>
        <taxon>Bacteria</taxon>
        <taxon>Pseudomonadati</taxon>
        <taxon>Pseudomonadota</taxon>
        <taxon>Alphaproteobacteria</taxon>
        <taxon>Sphingomonadales</taxon>
        <taxon>Sphingomonadaceae</taxon>
        <taxon>Sphingomonas</taxon>
    </lineage>
</organism>
<gene>
    <name evidence="1" type="ORF">SP5_069_00740</name>
</gene>
<dbReference type="InterPro" id="IPR052022">
    <property type="entry name" value="26kDa_periplasmic_antigen"/>
</dbReference>
<proteinExistence type="predicted"/>